<evidence type="ECO:0000313" key="4">
    <source>
        <dbReference type="Proteomes" id="UP000002316"/>
    </source>
</evidence>
<evidence type="ECO:0000256" key="1">
    <source>
        <dbReference type="SAM" id="Phobius"/>
    </source>
</evidence>
<dbReference type="KEGG" id="tbg:TbgDal_VII1170"/>
<evidence type="ECO:0008006" key="5">
    <source>
        <dbReference type="Google" id="ProtNLM"/>
    </source>
</evidence>
<feature type="signal peptide" evidence="2">
    <location>
        <begin position="1"/>
        <end position="21"/>
    </location>
</feature>
<protein>
    <recommendedName>
        <fullName evidence="5">T. brucei spp.-specific protein</fullName>
    </recommendedName>
</protein>
<evidence type="ECO:0000313" key="3">
    <source>
        <dbReference type="EMBL" id="CBH12143.1"/>
    </source>
</evidence>
<gene>
    <name evidence="3" type="ORF">TbgDal_VII1170</name>
</gene>
<dbReference type="EMBL" id="FN554970">
    <property type="protein sequence ID" value="CBH12143.1"/>
    <property type="molecule type" value="Genomic_DNA"/>
</dbReference>
<feature type="transmembrane region" description="Helical" evidence="1">
    <location>
        <begin position="63"/>
        <end position="80"/>
    </location>
</feature>
<sequence length="108" mass="12054">MFYHLCLVIPVFLIFCKKCDACGKHSCPCSSGGNALVCFKSVVISCIEVLYSVGCSDTRHRGAGDSFILLLPLFLFYVRYCAGPLLSYLLFEYACFFFVCFLPSFVPT</sequence>
<evidence type="ECO:0000256" key="2">
    <source>
        <dbReference type="SAM" id="SignalP"/>
    </source>
</evidence>
<keyword evidence="1" id="KW-0812">Transmembrane</keyword>
<keyword evidence="1" id="KW-0472">Membrane</keyword>
<keyword evidence="1" id="KW-1133">Transmembrane helix</keyword>
<feature type="transmembrane region" description="Helical" evidence="1">
    <location>
        <begin position="86"/>
        <end position="106"/>
    </location>
</feature>
<proteinExistence type="predicted"/>
<keyword evidence="2" id="KW-0732">Signal</keyword>
<dbReference type="Proteomes" id="UP000002316">
    <property type="component" value="Chromosome 7"/>
</dbReference>
<name>C9ZS07_TRYB9</name>
<dbReference type="RefSeq" id="XP_011774426.1">
    <property type="nucleotide sequence ID" value="XM_011776124.1"/>
</dbReference>
<feature type="chain" id="PRO_5003005603" description="T. brucei spp.-specific protein" evidence="2">
    <location>
        <begin position="22"/>
        <end position="108"/>
    </location>
</feature>
<reference evidence="4" key="1">
    <citation type="journal article" date="2010" name="PLoS Negl. Trop. Dis.">
        <title>The genome sequence of Trypanosoma brucei gambiense, causative agent of chronic human african trypanosomiasis.</title>
        <authorList>
            <person name="Jackson A.P."/>
            <person name="Sanders M."/>
            <person name="Berry A."/>
            <person name="McQuillan J."/>
            <person name="Aslett M.A."/>
            <person name="Quail M.A."/>
            <person name="Chukualim B."/>
            <person name="Capewell P."/>
            <person name="MacLeod A."/>
            <person name="Melville S.E."/>
            <person name="Gibson W."/>
            <person name="Barry J.D."/>
            <person name="Berriman M."/>
            <person name="Hertz-Fowler C."/>
        </authorList>
    </citation>
    <scope>NUCLEOTIDE SEQUENCE [LARGE SCALE GENOMIC DNA]</scope>
    <source>
        <strain evidence="4">MHOM/CI/86/DAL972</strain>
    </source>
</reference>
<accession>C9ZS07</accession>
<dbReference type="AlphaFoldDB" id="C9ZS07"/>
<dbReference type="GeneID" id="23862247"/>
<organism evidence="3 4">
    <name type="scientific">Trypanosoma brucei gambiense (strain MHOM/CI/86/DAL972)</name>
    <dbReference type="NCBI Taxonomy" id="679716"/>
    <lineage>
        <taxon>Eukaryota</taxon>
        <taxon>Discoba</taxon>
        <taxon>Euglenozoa</taxon>
        <taxon>Kinetoplastea</taxon>
        <taxon>Metakinetoplastina</taxon>
        <taxon>Trypanosomatida</taxon>
        <taxon>Trypanosomatidae</taxon>
        <taxon>Trypanosoma</taxon>
    </lineage>
</organism>